<dbReference type="Proteomes" id="UP000593572">
    <property type="component" value="Unassembled WGS sequence"/>
</dbReference>
<evidence type="ECO:0000313" key="2">
    <source>
        <dbReference type="Proteomes" id="UP000593572"/>
    </source>
</evidence>
<name>A0A7J8LBF0_9ROSI</name>
<accession>A0A7J8LBF0</accession>
<evidence type="ECO:0000313" key="1">
    <source>
        <dbReference type="EMBL" id="MBA0549753.1"/>
    </source>
</evidence>
<protein>
    <submittedName>
        <fullName evidence="1">Uncharacterized protein</fullName>
    </submittedName>
</protein>
<sequence>MGELGYDVRELGPIVPSRELRQGDPYPSLALRDSILCIRESRLKSHLAEAFPVREAMSWLKEMRMDGFISKSDGSRVIKALNNSTIDNFQFGFIIKDII</sequence>
<proteinExistence type="predicted"/>
<reference evidence="1 2" key="1">
    <citation type="journal article" date="2019" name="Genome Biol. Evol.">
        <title>Insights into the evolution of the New World diploid cottons (Gossypium, subgenus Houzingenia) based on genome sequencing.</title>
        <authorList>
            <person name="Grover C.E."/>
            <person name="Arick M.A. 2nd"/>
            <person name="Thrash A."/>
            <person name="Conover J.L."/>
            <person name="Sanders W.S."/>
            <person name="Peterson D.G."/>
            <person name="Frelichowski J.E."/>
            <person name="Scheffler J.A."/>
            <person name="Scheffler B.E."/>
            <person name="Wendel J.F."/>
        </authorList>
    </citation>
    <scope>NUCLEOTIDE SEQUENCE [LARGE SCALE GENOMIC DNA]</scope>
    <source>
        <strain evidence="1">157</strain>
        <tissue evidence="1">Leaf</tissue>
    </source>
</reference>
<comment type="caution">
    <text evidence="1">The sequence shown here is derived from an EMBL/GenBank/DDBJ whole genome shotgun (WGS) entry which is preliminary data.</text>
</comment>
<keyword evidence="2" id="KW-1185">Reference proteome</keyword>
<dbReference type="EMBL" id="JABEZX010000002">
    <property type="protein sequence ID" value="MBA0549753.1"/>
    <property type="molecule type" value="Genomic_DNA"/>
</dbReference>
<gene>
    <name evidence="1" type="ORF">Golob_020769</name>
</gene>
<organism evidence="1 2">
    <name type="scientific">Gossypium lobatum</name>
    <dbReference type="NCBI Taxonomy" id="34289"/>
    <lineage>
        <taxon>Eukaryota</taxon>
        <taxon>Viridiplantae</taxon>
        <taxon>Streptophyta</taxon>
        <taxon>Embryophyta</taxon>
        <taxon>Tracheophyta</taxon>
        <taxon>Spermatophyta</taxon>
        <taxon>Magnoliopsida</taxon>
        <taxon>eudicotyledons</taxon>
        <taxon>Gunneridae</taxon>
        <taxon>Pentapetalae</taxon>
        <taxon>rosids</taxon>
        <taxon>malvids</taxon>
        <taxon>Malvales</taxon>
        <taxon>Malvaceae</taxon>
        <taxon>Malvoideae</taxon>
        <taxon>Gossypium</taxon>
    </lineage>
</organism>
<dbReference type="AlphaFoldDB" id="A0A7J8LBF0"/>